<accession>A0AAD6SS97</accession>
<sequence>MEFPNPSPQLQTVLAFLKGVQEQNPEAMFSHLTDDVEYHWVPPGFDVLGPRIKNRKQTEEWLRGVCGTFIKDFKTVIDDYVEMPGKIVLQMFFTGDLLTGPGKYENHCMWFFHVTYGPEPKIKVVKEFFDSLHCARVWGLLPAEEQVKPV</sequence>
<organism evidence="2 3">
    <name type="scientific">Mycena alexandri</name>
    <dbReference type="NCBI Taxonomy" id="1745969"/>
    <lineage>
        <taxon>Eukaryota</taxon>
        <taxon>Fungi</taxon>
        <taxon>Dikarya</taxon>
        <taxon>Basidiomycota</taxon>
        <taxon>Agaricomycotina</taxon>
        <taxon>Agaricomycetes</taxon>
        <taxon>Agaricomycetidae</taxon>
        <taxon>Agaricales</taxon>
        <taxon>Marasmiineae</taxon>
        <taxon>Mycenaceae</taxon>
        <taxon>Mycena</taxon>
    </lineage>
</organism>
<dbReference type="Pfam" id="PF12680">
    <property type="entry name" value="SnoaL_2"/>
    <property type="match status" value="1"/>
</dbReference>
<dbReference type="Proteomes" id="UP001218188">
    <property type="component" value="Unassembled WGS sequence"/>
</dbReference>
<keyword evidence="3" id="KW-1185">Reference proteome</keyword>
<dbReference type="Gene3D" id="3.10.450.50">
    <property type="match status" value="1"/>
</dbReference>
<dbReference type="InterPro" id="IPR037401">
    <property type="entry name" value="SnoaL-like"/>
</dbReference>
<dbReference type="InterPro" id="IPR032710">
    <property type="entry name" value="NTF2-like_dom_sf"/>
</dbReference>
<dbReference type="SUPFAM" id="SSF54427">
    <property type="entry name" value="NTF2-like"/>
    <property type="match status" value="1"/>
</dbReference>
<evidence type="ECO:0000313" key="3">
    <source>
        <dbReference type="Proteomes" id="UP001218188"/>
    </source>
</evidence>
<gene>
    <name evidence="2" type="ORF">C8F04DRAFT_1105247</name>
</gene>
<protein>
    <recommendedName>
        <fullName evidence="1">SnoaL-like domain-containing protein</fullName>
    </recommendedName>
</protein>
<evidence type="ECO:0000259" key="1">
    <source>
        <dbReference type="Pfam" id="PF12680"/>
    </source>
</evidence>
<feature type="domain" description="SnoaL-like" evidence="1">
    <location>
        <begin position="13"/>
        <end position="115"/>
    </location>
</feature>
<reference evidence="2" key="1">
    <citation type="submission" date="2023-03" db="EMBL/GenBank/DDBJ databases">
        <title>Massive genome expansion in bonnet fungi (Mycena s.s.) driven by repeated elements and novel gene families across ecological guilds.</title>
        <authorList>
            <consortium name="Lawrence Berkeley National Laboratory"/>
            <person name="Harder C.B."/>
            <person name="Miyauchi S."/>
            <person name="Viragh M."/>
            <person name="Kuo A."/>
            <person name="Thoen E."/>
            <person name="Andreopoulos B."/>
            <person name="Lu D."/>
            <person name="Skrede I."/>
            <person name="Drula E."/>
            <person name="Henrissat B."/>
            <person name="Morin E."/>
            <person name="Kohler A."/>
            <person name="Barry K."/>
            <person name="LaButti K."/>
            <person name="Morin E."/>
            <person name="Salamov A."/>
            <person name="Lipzen A."/>
            <person name="Mereny Z."/>
            <person name="Hegedus B."/>
            <person name="Baldrian P."/>
            <person name="Stursova M."/>
            <person name="Weitz H."/>
            <person name="Taylor A."/>
            <person name="Grigoriev I.V."/>
            <person name="Nagy L.G."/>
            <person name="Martin F."/>
            <person name="Kauserud H."/>
        </authorList>
    </citation>
    <scope>NUCLEOTIDE SEQUENCE</scope>
    <source>
        <strain evidence="2">CBHHK200</strain>
    </source>
</reference>
<dbReference type="AlphaFoldDB" id="A0AAD6SS97"/>
<name>A0AAD6SS97_9AGAR</name>
<comment type="caution">
    <text evidence="2">The sequence shown here is derived from an EMBL/GenBank/DDBJ whole genome shotgun (WGS) entry which is preliminary data.</text>
</comment>
<proteinExistence type="predicted"/>
<evidence type="ECO:0000313" key="2">
    <source>
        <dbReference type="EMBL" id="KAJ7033139.1"/>
    </source>
</evidence>
<dbReference type="EMBL" id="JARJCM010000067">
    <property type="protein sequence ID" value="KAJ7033139.1"/>
    <property type="molecule type" value="Genomic_DNA"/>
</dbReference>